<dbReference type="InterPro" id="IPR017384">
    <property type="entry name" value="NADH_Ub_cplx-1_asu_su-1"/>
</dbReference>
<comment type="function">
    <text evidence="1">Accessory subunit of the mitochondrial membrane respiratory chain NADH dehydrogenase (Complex I), that is believed not to be involved in catalysis. Complex I functions in the transfer of electrons from NADH to the respiratory chain. The immediate electron acceptor for the enzyme is believed to be ubiquinone.</text>
</comment>
<proteinExistence type="inferred from homology"/>
<evidence type="ECO:0000313" key="14">
    <source>
        <dbReference type="EMBL" id="PYI34709.1"/>
    </source>
</evidence>
<keyword evidence="12 13" id="KW-0472">Membrane</keyword>
<protein>
    <recommendedName>
        <fullName evidence="4">NADH dehydrogenase [ubiquinone] 1 alpha subcomplex subunit 1</fullName>
    </recommendedName>
</protein>
<evidence type="ECO:0000256" key="4">
    <source>
        <dbReference type="ARBA" id="ARBA00016392"/>
    </source>
</evidence>
<keyword evidence="5" id="KW-0813">Transport</keyword>
<keyword evidence="9" id="KW-0249">Electron transport</keyword>
<dbReference type="PANTHER" id="PTHR17098:SF2">
    <property type="entry name" value="NADH DEHYDROGENASE [UBIQUINONE] 1 ALPHA SUBCOMPLEX SUBUNIT 1"/>
    <property type="match status" value="1"/>
</dbReference>
<accession>A0A2V5IDH6</accession>
<evidence type="ECO:0000256" key="1">
    <source>
        <dbReference type="ARBA" id="ARBA00003195"/>
    </source>
</evidence>
<evidence type="ECO:0000256" key="3">
    <source>
        <dbReference type="ARBA" id="ARBA00009960"/>
    </source>
</evidence>
<dbReference type="AlphaFoldDB" id="A0A2V5IDH6"/>
<evidence type="ECO:0000256" key="13">
    <source>
        <dbReference type="SAM" id="Phobius"/>
    </source>
</evidence>
<feature type="transmembrane region" description="Helical" evidence="13">
    <location>
        <begin position="12"/>
        <end position="32"/>
    </location>
</feature>
<gene>
    <name evidence="14" type="ORF">BP00DRAFT_422952</name>
</gene>
<keyword evidence="7 13" id="KW-0812">Transmembrane</keyword>
<keyword evidence="15" id="KW-1185">Reference proteome</keyword>
<reference evidence="14 15" key="1">
    <citation type="submission" date="2018-02" db="EMBL/GenBank/DDBJ databases">
        <title>The genomes of Aspergillus section Nigri reveals drivers in fungal speciation.</title>
        <authorList>
            <consortium name="DOE Joint Genome Institute"/>
            <person name="Vesth T.C."/>
            <person name="Nybo J."/>
            <person name="Theobald S."/>
            <person name="Brandl J."/>
            <person name="Frisvad J.C."/>
            <person name="Nielsen K.F."/>
            <person name="Lyhne E.K."/>
            <person name="Kogle M.E."/>
            <person name="Kuo A."/>
            <person name="Riley R."/>
            <person name="Clum A."/>
            <person name="Nolan M."/>
            <person name="Lipzen A."/>
            <person name="Salamov A."/>
            <person name="Henrissat B."/>
            <person name="Wiebenga A."/>
            <person name="De vries R.P."/>
            <person name="Grigoriev I.V."/>
            <person name="Mortensen U.H."/>
            <person name="Andersen M.R."/>
            <person name="Baker S.E."/>
        </authorList>
    </citation>
    <scope>NUCLEOTIDE SEQUENCE [LARGE SCALE GENOMIC DNA]</scope>
    <source>
        <strain evidence="14 15">CBS 114.80</strain>
    </source>
</reference>
<evidence type="ECO:0000313" key="15">
    <source>
        <dbReference type="Proteomes" id="UP000248817"/>
    </source>
</evidence>
<name>A0A2V5IDH6_9EURO</name>
<evidence type="ECO:0000256" key="9">
    <source>
        <dbReference type="ARBA" id="ARBA00022982"/>
    </source>
</evidence>
<evidence type="ECO:0000256" key="2">
    <source>
        <dbReference type="ARBA" id="ARBA00004298"/>
    </source>
</evidence>
<evidence type="ECO:0000256" key="6">
    <source>
        <dbReference type="ARBA" id="ARBA00022660"/>
    </source>
</evidence>
<sequence>MGVPFEALLPFGIIIGSLTAGAGGIWAVKYYANGWKQPRWNLDLWDRVMMERDQRMTGIFRGQSANPTAPTGFELNNPWKVLCRILSNTMCASCADD</sequence>
<comment type="similarity">
    <text evidence="3">Belongs to the complex I NDUFA1 subunit family.</text>
</comment>
<dbReference type="EMBL" id="KZ825474">
    <property type="protein sequence ID" value="PYI34709.1"/>
    <property type="molecule type" value="Genomic_DNA"/>
</dbReference>
<dbReference type="GO" id="GO:0005743">
    <property type="term" value="C:mitochondrial inner membrane"/>
    <property type="evidence" value="ECO:0007669"/>
    <property type="project" value="UniProtKB-SubCell"/>
</dbReference>
<evidence type="ECO:0000256" key="5">
    <source>
        <dbReference type="ARBA" id="ARBA00022448"/>
    </source>
</evidence>
<keyword evidence="10 13" id="KW-1133">Transmembrane helix</keyword>
<evidence type="ECO:0000256" key="8">
    <source>
        <dbReference type="ARBA" id="ARBA00022792"/>
    </source>
</evidence>
<comment type="subcellular location">
    <subcellularLocation>
        <location evidence="2">Mitochondrion inner membrane</location>
        <topology evidence="2">Single-pass membrane protein</topology>
        <orientation evidence="2">Matrix side</orientation>
    </subcellularLocation>
</comment>
<keyword evidence="6" id="KW-0679">Respiratory chain</keyword>
<dbReference type="PANTHER" id="PTHR17098">
    <property type="entry name" value="NADH-UBIQUINONE OXIDOREDUCTASE MWFE SUBUNIT"/>
    <property type="match status" value="1"/>
</dbReference>
<evidence type="ECO:0000256" key="10">
    <source>
        <dbReference type="ARBA" id="ARBA00022989"/>
    </source>
</evidence>
<evidence type="ECO:0000256" key="12">
    <source>
        <dbReference type="ARBA" id="ARBA00023136"/>
    </source>
</evidence>
<evidence type="ECO:0000256" key="7">
    <source>
        <dbReference type="ARBA" id="ARBA00022692"/>
    </source>
</evidence>
<dbReference type="Proteomes" id="UP000248817">
    <property type="component" value="Unassembled WGS sequence"/>
</dbReference>
<dbReference type="Pfam" id="PF15879">
    <property type="entry name" value="MWFE"/>
    <property type="match status" value="1"/>
</dbReference>
<keyword evidence="11" id="KW-0496">Mitochondrion</keyword>
<evidence type="ECO:0000256" key="11">
    <source>
        <dbReference type="ARBA" id="ARBA00023128"/>
    </source>
</evidence>
<organism evidence="14 15">
    <name type="scientific">Aspergillus indologenus CBS 114.80</name>
    <dbReference type="NCBI Taxonomy" id="1450541"/>
    <lineage>
        <taxon>Eukaryota</taxon>
        <taxon>Fungi</taxon>
        <taxon>Dikarya</taxon>
        <taxon>Ascomycota</taxon>
        <taxon>Pezizomycotina</taxon>
        <taxon>Eurotiomycetes</taxon>
        <taxon>Eurotiomycetidae</taxon>
        <taxon>Eurotiales</taxon>
        <taxon>Aspergillaceae</taxon>
        <taxon>Aspergillus</taxon>
        <taxon>Aspergillus subgen. Circumdati</taxon>
    </lineage>
</organism>
<keyword evidence="8" id="KW-0999">Mitochondrion inner membrane</keyword>